<sequence length="587" mass="62044">MSNAFSLIAAEEGGGGGGVSTYKKLYGGSGTVGKVVQMLDDGSIADMPLRGWDCTDQALVTLTNNNYVSIGKYSQILPTSDPTVFVSFFQSGSSPYYIYTRIFRINADNSITFGSTSYLGQSGSVTYSGGCVRLGTSNTYLIMQNTTNQYPTLTAFAVDPSSLTATVGSIVTLQSSSAYGSSLVAMDNDSAVAVFADYVTGAVKVTNVTVSGTTVSVGSPTTVLSYGANVYGYDLGAQLVSGQQILIRAAAKVLGVTRSGNNFSVGFPVALTNASASDALNYTRFTNRQGDYYEVLNANQVLHVWISGGSYWSVIINITYNTVSMGAVTFLAPNAGMVTNYSYLSNVFNMGGSRRTLYGYAWGHNGGTPYTYRVFMASFVISGSSIIADNNLTYLTDTSNGTSISELGELLPDGSMLVRLNLPSGVSSNVGTYTQLMRVKLLPDLSFVIQSNSAVQFSATGGSIAMYAPGTQTTVPIIGPSGYRFVFGAASSGSSSVTVLSVQRLGSWSKGRPWGILQASGEVLFVGVSTAHSNLVVGQKYFYDPWTDRSFKGRIIRTPTVASTPAELSLQPIYGWTGQSSLIQPNN</sequence>
<gene>
    <name evidence="1" type="ORF">L0M14_30500</name>
</gene>
<keyword evidence="2" id="KW-1185">Reference proteome</keyword>
<name>A0ABY3SRD7_9BACL</name>
<geneLocation type="plasmid" evidence="1 2">
    <name>pYPD9-1</name>
</geneLocation>
<evidence type="ECO:0000313" key="2">
    <source>
        <dbReference type="Proteomes" id="UP001649230"/>
    </source>
</evidence>
<organism evidence="1 2">
    <name type="scientific">Paenibacillus hexagrammi</name>
    <dbReference type="NCBI Taxonomy" id="2908839"/>
    <lineage>
        <taxon>Bacteria</taxon>
        <taxon>Bacillati</taxon>
        <taxon>Bacillota</taxon>
        <taxon>Bacilli</taxon>
        <taxon>Bacillales</taxon>
        <taxon>Paenibacillaceae</taxon>
        <taxon>Paenibacillus</taxon>
    </lineage>
</organism>
<dbReference type="RefSeq" id="WP_235123172.1">
    <property type="nucleotide sequence ID" value="NZ_CP090979.1"/>
</dbReference>
<proteinExistence type="predicted"/>
<accession>A0ABY3SRD7</accession>
<evidence type="ECO:0000313" key="1">
    <source>
        <dbReference type="EMBL" id="UJF36622.1"/>
    </source>
</evidence>
<dbReference type="Proteomes" id="UP001649230">
    <property type="component" value="Plasmid pYPD9-1"/>
</dbReference>
<dbReference type="EMBL" id="CP090979">
    <property type="protein sequence ID" value="UJF36622.1"/>
    <property type="molecule type" value="Genomic_DNA"/>
</dbReference>
<protein>
    <submittedName>
        <fullName evidence="1">Uncharacterized protein</fullName>
    </submittedName>
</protein>
<keyword evidence="1" id="KW-0614">Plasmid</keyword>
<reference evidence="1 2" key="1">
    <citation type="journal article" date="2024" name="Int. J. Syst. Evol. Microbiol.">
        <title>Paenibacillus hexagrammi sp. nov., a novel bacterium isolated from the gut content of Hexagrammos agrammus.</title>
        <authorList>
            <person name="Jung H.K."/>
            <person name="Kim D.G."/>
            <person name="Zin H."/>
            <person name="Park J."/>
            <person name="Jung H."/>
            <person name="Kim Y.O."/>
            <person name="Kong H.J."/>
            <person name="Kim J.W."/>
            <person name="Kim Y.S."/>
        </authorList>
    </citation>
    <scope>NUCLEOTIDE SEQUENCE [LARGE SCALE GENOMIC DNA]</scope>
    <source>
        <strain evidence="1 2">YPD9-1</strain>
    </source>
</reference>